<dbReference type="CDD" id="cd07035">
    <property type="entry name" value="TPP_PYR_POX_like"/>
    <property type="match status" value="1"/>
</dbReference>
<evidence type="ECO:0000259" key="3">
    <source>
        <dbReference type="Pfam" id="PF02776"/>
    </source>
</evidence>
<keyword evidence="1" id="KW-0210">Decarboxylase</keyword>
<dbReference type="InterPro" id="IPR012001">
    <property type="entry name" value="Thiamin_PyroP_enz_TPP-bd_dom"/>
</dbReference>
<dbReference type="Proteomes" id="UP000698752">
    <property type="component" value="Unassembled WGS sequence"/>
</dbReference>
<evidence type="ECO:0000256" key="1">
    <source>
        <dbReference type="ARBA" id="ARBA00022793"/>
    </source>
</evidence>
<dbReference type="EMBL" id="JAAEDI010000041">
    <property type="protein sequence ID" value="MBR0653153.1"/>
    <property type="molecule type" value="Genomic_DNA"/>
</dbReference>
<dbReference type="Gene3D" id="3.40.50.970">
    <property type="match status" value="1"/>
</dbReference>
<gene>
    <name evidence="4" type="ORF">GXW78_26085</name>
</gene>
<keyword evidence="5" id="KW-1185">Reference proteome</keyword>
<evidence type="ECO:0000313" key="4">
    <source>
        <dbReference type="EMBL" id="MBR0653153.1"/>
    </source>
</evidence>
<dbReference type="PANTHER" id="PTHR42818:SF1">
    <property type="entry name" value="SULFOPYRUVATE DECARBOXYLASE"/>
    <property type="match status" value="1"/>
</dbReference>
<keyword evidence="2" id="KW-0456">Lyase</keyword>
<dbReference type="RefSeq" id="WP_211871858.1">
    <property type="nucleotide sequence ID" value="NZ_JAAEDI010000041.1"/>
</dbReference>
<sequence>MTSATDAPPTTWHAILRQALKDNDVRLVTYVPDNVLRPLIDGIHADPFFTAFPCAREEEAVGIVTGASMAGMRGIVMMQTSGFATLPNVLASLPVAFQVPVLMVVSERGTMGEFNPGQAIVCRTMRPILDSMGIEHHTMTRLDEAAFMADRTIRQAFATRWPACLIISPLLSGARK</sequence>
<comment type="caution">
    <text evidence="4">The sequence shown here is derived from an EMBL/GenBank/DDBJ whole genome shotgun (WGS) entry which is preliminary data.</text>
</comment>
<dbReference type="PANTHER" id="PTHR42818">
    <property type="entry name" value="SULFOPYRUVATE DECARBOXYLASE SUBUNIT ALPHA"/>
    <property type="match status" value="1"/>
</dbReference>
<evidence type="ECO:0000256" key="2">
    <source>
        <dbReference type="ARBA" id="ARBA00023239"/>
    </source>
</evidence>
<name>A0ABS5EQ68_9PROT</name>
<accession>A0ABS5EQ68</accession>
<proteinExistence type="predicted"/>
<protein>
    <submittedName>
        <fullName evidence="4">Decarboxylase</fullName>
    </submittedName>
</protein>
<evidence type="ECO:0000313" key="5">
    <source>
        <dbReference type="Proteomes" id="UP000698752"/>
    </source>
</evidence>
<dbReference type="InterPro" id="IPR029061">
    <property type="entry name" value="THDP-binding"/>
</dbReference>
<feature type="domain" description="Thiamine pyrophosphate enzyme N-terminal TPP-binding" evidence="3">
    <location>
        <begin position="14"/>
        <end position="110"/>
    </location>
</feature>
<organism evidence="4 5">
    <name type="scientific">Neoroseomonas terrae</name>
    <dbReference type="NCBI Taxonomy" id="424799"/>
    <lineage>
        <taxon>Bacteria</taxon>
        <taxon>Pseudomonadati</taxon>
        <taxon>Pseudomonadota</taxon>
        <taxon>Alphaproteobacteria</taxon>
        <taxon>Acetobacterales</taxon>
        <taxon>Acetobacteraceae</taxon>
        <taxon>Neoroseomonas</taxon>
    </lineage>
</organism>
<dbReference type="InterPro" id="IPR051818">
    <property type="entry name" value="TPP_dependent_decarboxylase"/>
</dbReference>
<dbReference type="Pfam" id="PF02776">
    <property type="entry name" value="TPP_enzyme_N"/>
    <property type="match status" value="1"/>
</dbReference>
<reference evidence="5" key="1">
    <citation type="journal article" date="2021" name="Syst. Appl. Microbiol.">
        <title>Roseomonas hellenica sp. nov., isolated from roots of wild-growing Alkanna tinctoria.</title>
        <authorList>
            <person name="Rat A."/>
            <person name="Naranjo H.D."/>
            <person name="Lebbe L."/>
            <person name="Cnockaert M."/>
            <person name="Krigas N."/>
            <person name="Grigoriadou K."/>
            <person name="Maloupa E."/>
            <person name="Willems A."/>
        </authorList>
    </citation>
    <scope>NUCLEOTIDE SEQUENCE [LARGE SCALE GENOMIC DNA]</scope>
    <source>
        <strain evidence="5">LMG 31159</strain>
    </source>
</reference>
<dbReference type="SUPFAM" id="SSF52518">
    <property type="entry name" value="Thiamin diphosphate-binding fold (THDP-binding)"/>
    <property type="match status" value="1"/>
</dbReference>